<dbReference type="Pfam" id="PF10049">
    <property type="entry name" value="DUF2283"/>
    <property type="match status" value="1"/>
</dbReference>
<dbReference type="InterPro" id="IPR019270">
    <property type="entry name" value="DUF2283"/>
</dbReference>
<organism evidence="2 3">
    <name type="scientific">Clavibacter capsici</name>
    <dbReference type="NCBI Taxonomy" id="1874630"/>
    <lineage>
        <taxon>Bacteria</taxon>
        <taxon>Bacillati</taxon>
        <taxon>Actinomycetota</taxon>
        <taxon>Actinomycetes</taxon>
        <taxon>Micrococcales</taxon>
        <taxon>Microbacteriaceae</taxon>
        <taxon>Clavibacter</taxon>
    </lineage>
</organism>
<dbReference type="Proteomes" id="UP000503164">
    <property type="component" value="Plasmid pCM2_1101"/>
</dbReference>
<gene>
    <name evidence="2" type="ORF">GW570_14890</name>
</gene>
<keyword evidence="2" id="KW-0614">Plasmid</keyword>
<sequence length="140" mass="14771">MPHPRQPRRGSARPWSSRWYRTASSRPATRARPSSPRVPARTGSVSSWTTSRATSSPSRRASGVKITYDAEADAAYIQVVAAIGAGQVAEQIHSIATPGHKGEISLDFDSNGQLLGVEVLQAGDVLAAEVLAAAERPTGP</sequence>
<geneLocation type="plasmid" evidence="2 3">
    <name>pCM2_1101</name>
</geneLocation>
<evidence type="ECO:0000256" key="1">
    <source>
        <dbReference type="SAM" id="MobiDB-lite"/>
    </source>
</evidence>
<proteinExistence type="predicted"/>
<dbReference type="EMBL" id="CP048050">
    <property type="protein sequence ID" value="QIS46469.1"/>
    <property type="molecule type" value="Genomic_DNA"/>
</dbReference>
<feature type="region of interest" description="Disordered" evidence="1">
    <location>
        <begin position="1"/>
        <end position="63"/>
    </location>
</feature>
<accession>A0AAE7CDH3</accession>
<protein>
    <submittedName>
        <fullName evidence="2">DUF2283 domain-containing protein</fullName>
    </submittedName>
</protein>
<dbReference type="AlphaFoldDB" id="A0AAE7CDH3"/>
<name>A0AAE7CDH3_9MICO</name>
<feature type="compositionally biased region" description="Low complexity" evidence="1">
    <location>
        <begin position="21"/>
        <end position="61"/>
    </location>
</feature>
<evidence type="ECO:0000313" key="3">
    <source>
        <dbReference type="Proteomes" id="UP000503164"/>
    </source>
</evidence>
<keyword evidence="3" id="KW-1185">Reference proteome</keyword>
<evidence type="ECO:0000313" key="2">
    <source>
        <dbReference type="EMBL" id="QIS46469.1"/>
    </source>
</evidence>
<reference evidence="2 3" key="1">
    <citation type="journal article" date="2020" name="Mol. Plant Pathol.">
        <title>Plasmid composition and the chpG gene determine the virulence level of Clavibacter capsici natural isolates in pepper.</title>
        <authorList>
            <person name="Hwang I.S."/>
            <person name="Lee H.M."/>
            <person name="Oh E.J."/>
            <person name="Lee S."/>
            <person name="Heu S."/>
            <person name="Oh C.S."/>
        </authorList>
    </citation>
    <scope>NUCLEOTIDE SEQUENCE [LARGE SCALE GENOMIC DNA]</scope>
    <source>
        <strain evidence="2 3">1101</strain>
    </source>
</reference>
<feature type="compositionally biased region" description="Basic residues" evidence="1">
    <location>
        <begin position="1"/>
        <end position="11"/>
    </location>
</feature>